<gene>
    <name evidence="1" type="ORF">IEQ34_012228</name>
</gene>
<dbReference type="AlphaFoldDB" id="A0AAV7GUG9"/>
<dbReference type="Proteomes" id="UP000775213">
    <property type="component" value="Unassembled WGS sequence"/>
</dbReference>
<accession>A0AAV7GUG9</accession>
<comment type="caution">
    <text evidence="1">The sequence shown here is derived from an EMBL/GenBank/DDBJ whole genome shotgun (WGS) entry which is preliminary data.</text>
</comment>
<keyword evidence="2" id="KW-1185">Reference proteome</keyword>
<protein>
    <submittedName>
        <fullName evidence="1">Uncharacterized protein</fullName>
    </submittedName>
</protein>
<dbReference type="EMBL" id="JAGFBR010000011">
    <property type="protein sequence ID" value="KAH0459414.1"/>
    <property type="molecule type" value="Genomic_DNA"/>
</dbReference>
<proteinExistence type="predicted"/>
<evidence type="ECO:0000313" key="1">
    <source>
        <dbReference type="EMBL" id="KAH0459414.1"/>
    </source>
</evidence>
<organism evidence="1 2">
    <name type="scientific">Dendrobium chrysotoxum</name>
    <name type="common">Orchid</name>
    <dbReference type="NCBI Taxonomy" id="161865"/>
    <lineage>
        <taxon>Eukaryota</taxon>
        <taxon>Viridiplantae</taxon>
        <taxon>Streptophyta</taxon>
        <taxon>Embryophyta</taxon>
        <taxon>Tracheophyta</taxon>
        <taxon>Spermatophyta</taxon>
        <taxon>Magnoliopsida</taxon>
        <taxon>Liliopsida</taxon>
        <taxon>Asparagales</taxon>
        <taxon>Orchidaceae</taxon>
        <taxon>Epidendroideae</taxon>
        <taxon>Malaxideae</taxon>
        <taxon>Dendrobiinae</taxon>
        <taxon>Dendrobium</taxon>
    </lineage>
</organism>
<name>A0AAV7GUG9_DENCH</name>
<sequence>MLDLDCVDLILEMFQHFLKTIREFGILGLDFVGNLGFWEFCGVLDFVGVWVGYSWNICTRLLSACMKVADPVAWRRTSSTTVARRQVLALLTAPLVMRPSVVFCSPEISAASRRLPRLGETTRKLGLSHHAKKSVYGRCPLSRTPRPCKIFNPPPRYEKRVWVFDSTCLKNAVISPRAGTYEYPHHAKKSVYRAHPPRRRCRTGFPSHHAKKSVYRRFAGPTRTPRIGF</sequence>
<evidence type="ECO:0000313" key="2">
    <source>
        <dbReference type="Proteomes" id="UP000775213"/>
    </source>
</evidence>
<reference evidence="1 2" key="1">
    <citation type="journal article" date="2021" name="Hortic Res">
        <title>Chromosome-scale assembly of the Dendrobium chrysotoxum genome enhances the understanding of orchid evolution.</title>
        <authorList>
            <person name="Zhang Y."/>
            <person name="Zhang G.Q."/>
            <person name="Zhang D."/>
            <person name="Liu X.D."/>
            <person name="Xu X.Y."/>
            <person name="Sun W.H."/>
            <person name="Yu X."/>
            <person name="Zhu X."/>
            <person name="Wang Z.W."/>
            <person name="Zhao X."/>
            <person name="Zhong W.Y."/>
            <person name="Chen H."/>
            <person name="Yin W.L."/>
            <person name="Huang T."/>
            <person name="Niu S.C."/>
            <person name="Liu Z.J."/>
        </authorList>
    </citation>
    <scope>NUCLEOTIDE SEQUENCE [LARGE SCALE GENOMIC DNA]</scope>
    <source>
        <strain evidence="1">Lindl</strain>
    </source>
</reference>